<dbReference type="Proteomes" id="UP000484885">
    <property type="component" value="Unassembled WGS sequence"/>
</dbReference>
<proteinExistence type="predicted"/>
<protein>
    <submittedName>
        <fullName evidence="1">Uncharacterized protein</fullName>
    </submittedName>
</protein>
<organism evidence="1 2">
    <name type="scientific">Wenzhouxiangella limi</name>
    <dbReference type="NCBI Taxonomy" id="2707351"/>
    <lineage>
        <taxon>Bacteria</taxon>
        <taxon>Pseudomonadati</taxon>
        <taxon>Pseudomonadota</taxon>
        <taxon>Gammaproteobacteria</taxon>
        <taxon>Chromatiales</taxon>
        <taxon>Wenzhouxiangellaceae</taxon>
        <taxon>Wenzhouxiangella</taxon>
    </lineage>
</organism>
<evidence type="ECO:0000313" key="1">
    <source>
        <dbReference type="EMBL" id="NDY94298.1"/>
    </source>
</evidence>
<reference evidence="1 2" key="1">
    <citation type="submission" date="2020-02" db="EMBL/GenBank/DDBJ databases">
        <authorList>
            <person name="Zhang X.-Y."/>
        </authorList>
    </citation>
    <scope>NUCLEOTIDE SEQUENCE [LARGE SCALE GENOMIC DNA]</scope>
    <source>
        <strain evidence="1 2">C33</strain>
    </source>
</reference>
<accession>A0A845UUR8</accession>
<gene>
    <name evidence="1" type="ORF">G3I74_00945</name>
</gene>
<dbReference type="SUPFAM" id="SSF55486">
    <property type="entry name" value="Metalloproteases ('zincins'), catalytic domain"/>
    <property type="match status" value="1"/>
</dbReference>
<dbReference type="EMBL" id="JAAGSC010000023">
    <property type="protein sequence ID" value="NDY94298.1"/>
    <property type="molecule type" value="Genomic_DNA"/>
</dbReference>
<comment type="caution">
    <text evidence="1">The sequence shown here is derived from an EMBL/GenBank/DDBJ whole genome shotgun (WGS) entry which is preliminary data.</text>
</comment>
<keyword evidence="2" id="KW-1185">Reference proteome</keyword>
<evidence type="ECO:0000313" key="2">
    <source>
        <dbReference type="Proteomes" id="UP000484885"/>
    </source>
</evidence>
<dbReference type="RefSeq" id="WP_164209151.1">
    <property type="nucleotide sequence ID" value="NZ_JAAGSC010000023.1"/>
</dbReference>
<sequence length="345" mass="37413">MRASVMTVGAALIVAGMCFVSEIEAGFKIVVLDDPDVGLNDPAEREPIDGNNGTTLGQQRLNVLQAAADRWAEFLDLDPSVEIRVGAEFIALDCEEDRGVLGSARSNFVYKDFANAPAAGVWYSAAQAEALAVASGGLLAADRQHIGTFYNLRLDEGDETCLRGASWYYGLDPEASRPAGTIPLFPVVLHEFAHGLGFATLVNLETGALFQPDNEDPLEDAYMRFLFDTETDSSWSDMTDTERQVSALNDPTVVWTGADVAAESNRVTAPEAFSQGQLRMHAPDPIEPGSSISHWSPTAEPSLLMEPSLTSGLFDQVDLTPALFSDIGWPIRSEFLDLIFSDRFQ</sequence>
<dbReference type="AlphaFoldDB" id="A0A845UUR8"/>
<name>A0A845UUR8_9GAMM</name>